<evidence type="ECO:0000256" key="3">
    <source>
        <dbReference type="SAM" id="Phobius"/>
    </source>
</evidence>
<keyword evidence="2" id="KW-0843">Virulence</keyword>
<feature type="transmembrane region" description="Helical" evidence="3">
    <location>
        <begin position="82"/>
        <end position="104"/>
    </location>
</feature>
<proteinExistence type="predicted"/>
<dbReference type="GO" id="GO:0016788">
    <property type="term" value="F:hydrolase activity, acting on ester bonds"/>
    <property type="evidence" value="ECO:0007669"/>
    <property type="project" value="InterPro"/>
</dbReference>
<keyword evidence="3" id="KW-1133">Transmembrane helix</keyword>
<dbReference type="InterPro" id="IPR007312">
    <property type="entry name" value="Phosphoesterase"/>
</dbReference>
<evidence type="ECO:0000256" key="1">
    <source>
        <dbReference type="ARBA" id="ARBA00022801"/>
    </source>
</evidence>
<dbReference type="EMBL" id="QVIG01000003">
    <property type="protein sequence ID" value="RGD55454.1"/>
    <property type="molecule type" value="Genomic_DNA"/>
</dbReference>
<dbReference type="Pfam" id="PF04185">
    <property type="entry name" value="Phosphoesterase"/>
    <property type="match status" value="1"/>
</dbReference>
<keyword evidence="3" id="KW-0472">Membrane</keyword>
<evidence type="ECO:0000313" key="4">
    <source>
        <dbReference type="EMBL" id="RGD55454.1"/>
    </source>
</evidence>
<organism evidence="4 5">
    <name type="scientific">Kitasatospora xanthocidica</name>
    <dbReference type="NCBI Taxonomy" id="83382"/>
    <lineage>
        <taxon>Bacteria</taxon>
        <taxon>Bacillati</taxon>
        <taxon>Actinomycetota</taxon>
        <taxon>Actinomycetes</taxon>
        <taxon>Kitasatosporales</taxon>
        <taxon>Streptomycetaceae</taxon>
        <taxon>Kitasatospora</taxon>
    </lineage>
</organism>
<evidence type="ECO:0000313" key="5">
    <source>
        <dbReference type="Proteomes" id="UP000263377"/>
    </source>
</evidence>
<name>A0A372ZIR9_9ACTN</name>
<dbReference type="AlphaFoldDB" id="A0A372ZIR9"/>
<sequence length="664" mass="72109">MSPCGEVRYSITRTRDEWRARLVRACSRWADEGADRCAQWADRGAGRCGDQAPSSWFRDAFYRVADLLGQAWYRLANRVCRAFAWVLYWVLTAVAYVVWLVLWIPCRVFGPATRPEGRIRHVFVLVLENRSFDHMLGVSTGTVDAGSGFRPGVGVDAVSGAPTTVNGPSASLTNTHDGQVFAVRAGAPFVMPVDPPHEFCDVQLQLASVPITGTPRDDTCHYGGSYPALTMQGFVDNYANQAVAKGDASALADLGAVMACFTPDQVPVISALAREFAVCDNWFCALPGPTWPNRFFLHAATSGGLDRSPDPLELAASQVDGYQFENGTIYDALDSKGCDWQVYQGDALPQVSALAGMDLPTMLERFHGLDELAGDLRHQDFAASYVFIEPSYGHVLSHGGNFRCGNSQHPIDDVTRGEALIKYVYESIRQSPHWESSLLVITYDEHGGFYDHVEPPAAVPPGDVTDPAHNSHGFRFDRLGVRVPAVIVSPWVPAVRPSGPDGRNCNLIDHTVYDHGSLLASVERLYHLPSLTLRDAGANDFLHLLSAAEPRGDAPLTLPAPADSGFTCDDEGDDGAPVGPGEGPVGVRTTADRPISSTLQGFLQVAALHDARLHPAERERIVRQLRSVHTVRDAHGYLTQVLARLDAAGLRTDIAAPSPRPDGR</sequence>
<dbReference type="Gene3D" id="3.40.720.10">
    <property type="entry name" value="Alkaline Phosphatase, subunit A"/>
    <property type="match status" value="2"/>
</dbReference>
<evidence type="ECO:0000256" key="2">
    <source>
        <dbReference type="ARBA" id="ARBA00023026"/>
    </source>
</evidence>
<dbReference type="RefSeq" id="WP_117492821.1">
    <property type="nucleotide sequence ID" value="NZ_QVIG01000003.1"/>
</dbReference>
<gene>
    <name evidence="4" type="ORF">DR950_39480</name>
</gene>
<keyword evidence="3" id="KW-0812">Transmembrane</keyword>
<comment type="caution">
    <text evidence="4">The sequence shown here is derived from an EMBL/GenBank/DDBJ whole genome shotgun (WGS) entry which is preliminary data.</text>
</comment>
<accession>A0A372ZIR9</accession>
<reference evidence="4 5" key="1">
    <citation type="submission" date="2018-08" db="EMBL/GenBank/DDBJ databases">
        <title>Diversity &amp; Physiological Properties of Lignin-Decomposing Actinobacteria from Soil.</title>
        <authorList>
            <person name="Roh S.G."/>
            <person name="Kim S.B."/>
        </authorList>
    </citation>
    <scope>NUCLEOTIDE SEQUENCE [LARGE SCALE GENOMIC DNA]</scope>
    <source>
        <strain evidence="4 5">MMS17-GH009</strain>
    </source>
</reference>
<dbReference type="InterPro" id="IPR017850">
    <property type="entry name" value="Alkaline_phosphatase_core_sf"/>
</dbReference>
<keyword evidence="1" id="KW-0378">Hydrolase</keyword>
<dbReference type="Proteomes" id="UP000263377">
    <property type="component" value="Unassembled WGS sequence"/>
</dbReference>
<protein>
    <submittedName>
        <fullName evidence="4">Phosphoesterase</fullName>
    </submittedName>
</protein>
<keyword evidence="5" id="KW-1185">Reference proteome</keyword>
<dbReference type="PANTHER" id="PTHR31956:SF2">
    <property type="entry name" value="NON-SPECIFIC PHOSPHOLIPASE C6"/>
    <property type="match status" value="1"/>
</dbReference>
<dbReference type="PANTHER" id="PTHR31956">
    <property type="entry name" value="NON-SPECIFIC PHOSPHOLIPASE C4-RELATED"/>
    <property type="match status" value="1"/>
</dbReference>
<dbReference type="GO" id="GO:0009395">
    <property type="term" value="P:phospholipid catabolic process"/>
    <property type="evidence" value="ECO:0007669"/>
    <property type="project" value="TreeGrafter"/>
</dbReference>